<dbReference type="GO" id="GO:0016579">
    <property type="term" value="P:protein deubiquitination"/>
    <property type="evidence" value="ECO:0007669"/>
    <property type="project" value="InterPro"/>
</dbReference>
<dbReference type="GO" id="GO:0006508">
    <property type="term" value="P:proteolysis"/>
    <property type="evidence" value="ECO:0007669"/>
    <property type="project" value="UniProtKB-KW"/>
</dbReference>
<feature type="domain" description="USP" evidence="14">
    <location>
        <begin position="282"/>
        <end position="614"/>
    </location>
</feature>
<keyword evidence="6" id="KW-0378">Hydrolase</keyword>
<sequence>MDRMNIRTIHSATHNSHLHLHDQQVQNRAAALLAACEEVEDLNQFSNIRVLAHLHSISVEQVKNDLYGDRIEIKKRFGIKSSLNLEKALEKCMQEINEGVNPALAAVVHGVPFKLIRDVENNPNIKEVMNGFLCDLYERYENEKENATRSDSNIDFTNVCSTQNVSPQSALNSMENRIYIPHSDGNENSNIYSPSNVFKENDSIKRKRNVSSTSSIICSPFFNRTNVFSFDPATGHLDSSDIEPEGINKPLPKRSKKCSHKLIHSQKYQLKMDWRIVHVHGTGLINRNSGKICLNICYINSIIQCLANTAPFVQWLLANDIHDTCEITADNQFCSVCDLRLIIMNIHPTIMNKCVLFSQLSQSSAVQLARKIPQLSVNFVVGRQEDPSEFITFLFDHLMNCLSSVNIPLFSTYLSNPLQYIFGINLKSEINCMNCSNKTSQENYEAIWSIPIVSHTNLEAALIAFCKPQQLANEDSFDCLKCKAHVSASQSLKLNQTSPIIIIHLKRFIYDTQAQTIRKIKNFISYPELLDIHPYIHKDMLQLDNENYKFTDFIYQLYAVLVHLGETANNGHIFSYVQAPDTRWYKANDESVTPVNLDSVLAENNSYMLFYTRVTEENINLLQSTDIASNTRSTSPLASSTPVNANSLIRTNMDGYSPISKNVMCNTFDSNHELNRQFLTRKKLIFNTSSSSYQKDSSSVQSPVQENLSSLRAELFPQNNSVPVELQTESRIEIIPNTNRSKNINTLNTSHSPSSFSSPESIQTPYAKKTNVSIRNDSNRSSFNATRLSKNSNTDIVTQLNNTSKNTDDERDLHVELPTHYSFKVQLVDLEKLKSIRITNNQKKHDRLLETMGLSILASTQSQRKKIVLSKQSQAASDAIEIFSKTSDLSSDTSEYEEKESRVDMTYFYLLLPYIERFNKYCSLCVRNKTFGTTEYDRNQLLRCQLYCKGRPTCPFTCSVIVFNNGTADILVHNGTIHHLHGIKLSRPMRKPIRSLLKKRFTQGASVYRVHKERLQKRTREQKMANNYDTTGKTRNIIAKIKSEGVSESLLAPDVDQAISKLYKRFKDKVNPDGKITGAIQQVSKYPCQIIVYTESSIRLFDALMKQENVVLSWDATGGIIQEKLNSPRLLYYELSITLPGVVKEDSIVPVTFMISDAHGLVHIIAWIELFKNAYSQIFFEKPFPRPRFILSDRAQVFLIGALRVWNNETLKDFLNRAYRIVTSNSTNHDNELTNIHACLAHVLKDTRKNINKYIEKKYRELAMWSIALLINTGTWVEFQNNWRLVCYVFLQLHLGEENLNQEYQDALLQKITQIKTDSNTLDAMKSSDSIQDVNTKESSDFDEYEFCSDDDEDFHVIETHKGSSKSSRKKRIVNEEEEANTTESPFKIVVNQIFQDVLTDTGIHVEEVFGISSRGILQWFKYLTKFFMPTLPIWSTLLLGDLTRHRRRIIQSFERMRNTHPEQQTTAISERRMGILKRTQLGGHVFIRLDIVLSIIVPDMMTIIDEFSNSLYGFCTKPHNALDNNQPITIDDHRFKPIEEQWRKTKNKRGRGYYSKGPEEPIFTNIVSSLLIARDNVNMDLKLPSLTPDWLNIAVGLILSAGITTSIHRSNQLLSLSEASPLIDAILTFIDEWFQSSNNNNNVRSTTINVSSTLDEFGNLAECSTFILEHILTPLLPCNLIVNKVYTCKACEIVVRRRSVVKSILVNVLQTGLHLEHDLYRFFAPTTSDLLCVLCNQATVRHIEVVEWPRILIININDFYRKVKFRKPPGVLSLDQFSSWRAIGCPSSCIYDLTCFNSIISSGTHDIMVRVCKIKKSWSTSMNKRVIGEGEQLRRLFAHSRILIFERVHDQNNLNFIFAIIKCASDTFYVLSDNIPSCSTFQEACSIIEKNHTFHELKKILVTTIKTFFYCPHCNTTPNSLRSLSSQIFIFNSSSNEQLISYPVVANVDDTENAANVHCSHCNHKTENIEMRTFVKPPVQVQKVFDSYLNLNDIENVQYYYPATAVLIISRYSDNIVVVKKEANTYFQYTGDTYSDRISISYNKLCDHFDTSAEVSLNPWDKSMG</sequence>
<keyword evidence="5" id="KW-0833">Ubl conjugation pathway</keyword>
<dbReference type="InterPro" id="IPR050164">
    <property type="entry name" value="Peptidase_C19"/>
</dbReference>
<evidence type="ECO:0000256" key="9">
    <source>
        <dbReference type="ARBA" id="ARBA00041300"/>
    </source>
</evidence>
<keyword evidence="4" id="KW-0645">Protease</keyword>
<evidence type="ECO:0000256" key="2">
    <source>
        <dbReference type="ARBA" id="ARBA00009085"/>
    </source>
</evidence>
<evidence type="ECO:0000256" key="7">
    <source>
        <dbReference type="ARBA" id="ARBA00022807"/>
    </source>
</evidence>
<evidence type="ECO:0000256" key="13">
    <source>
        <dbReference type="SAM" id="MobiDB-lite"/>
    </source>
</evidence>
<evidence type="ECO:0000313" key="15">
    <source>
        <dbReference type="EMBL" id="CAF3909300.1"/>
    </source>
</evidence>
<protein>
    <recommendedName>
        <fullName evidence="8">Ubiquitin carboxyl-terminal hydrolase 36</fullName>
        <ecNumber evidence="3">3.4.19.12</ecNumber>
    </recommendedName>
    <alternativeName>
        <fullName evidence="11">Deubiquitinating enzyme 36</fullName>
    </alternativeName>
    <alternativeName>
        <fullName evidence="10">Protein scrawny</fullName>
    </alternativeName>
    <alternativeName>
        <fullName evidence="9">Ubiquitin thioesterase 36</fullName>
    </alternativeName>
    <alternativeName>
        <fullName evidence="12">Ubiquitin-specific-processing protease 36</fullName>
    </alternativeName>
</protein>
<dbReference type="GO" id="GO:0004843">
    <property type="term" value="F:cysteine-type deubiquitinase activity"/>
    <property type="evidence" value="ECO:0007669"/>
    <property type="project" value="UniProtKB-EC"/>
</dbReference>
<gene>
    <name evidence="15" type="ORF">OKA104_LOCUS24630</name>
</gene>
<dbReference type="InterPro" id="IPR028889">
    <property type="entry name" value="USP"/>
</dbReference>
<evidence type="ECO:0000256" key="8">
    <source>
        <dbReference type="ARBA" id="ARBA00039432"/>
    </source>
</evidence>
<dbReference type="EC" id="3.4.19.12" evidence="3"/>
<evidence type="ECO:0000256" key="3">
    <source>
        <dbReference type="ARBA" id="ARBA00012759"/>
    </source>
</evidence>
<dbReference type="Proteomes" id="UP000663881">
    <property type="component" value="Unassembled WGS sequence"/>
</dbReference>
<evidence type="ECO:0000256" key="11">
    <source>
        <dbReference type="ARBA" id="ARBA00042420"/>
    </source>
</evidence>
<feature type="compositionally biased region" description="Low complexity" evidence="13">
    <location>
        <begin position="750"/>
        <end position="761"/>
    </location>
</feature>
<proteinExistence type="inferred from homology"/>
<accession>A0A819I955</accession>
<organism evidence="15 16">
    <name type="scientific">Adineta steineri</name>
    <dbReference type="NCBI Taxonomy" id="433720"/>
    <lineage>
        <taxon>Eukaryota</taxon>
        <taxon>Metazoa</taxon>
        <taxon>Spiralia</taxon>
        <taxon>Gnathifera</taxon>
        <taxon>Rotifera</taxon>
        <taxon>Eurotatoria</taxon>
        <taxon>Bdelloidea</taxon>
        <taxon>Adinetida</taxon>
        <taxon>Adinetidae</taxon>
        <taxon>Adineta</taxon>
    </lineage>
</organism>
<name>A0A819I955_9BILA</name>
<dbReference type="PROSITE" id="PS50235">
    <property type="entry name" value="USP_3"/>
    <property type="match status" value="1"/>
</dbReference>
<dbReference type="GO" id="GO:0005829">
    <property type="term" value="C:cytosol"/>
    <property type="evidence" value="ECO:0007669"/>
    <property type="project" value="TreeGrafter"/>
</dbReference>
<evidence type="ECO:0000256" key="1">
    <source>
        <dbReference type="ARBA" id="ARBA00000707"/>
    </source>
</evidence>
<dbReference type="GO" id="GO:0005634">
    <property type="term" value="C:nucleus"/>
    <property type="evidence" value="ECO:0007669"/>
    <property type="project" value="TreeGrafter"/>
</dbReference>
<dbReference type="InterPro" id="IPR038765">
    <property type="entry name" value="Papain-like_cys_pep_sf"/>
</dbReference>
<keyword evidence="7" id="KW-0788">Thiol protease</keyword>
<evidence type="ECO:0000259" key="14">
    <source>
        <dbReference type="PROSITE" id="PS50235"/>
    </source>
</evidence>
<evidence type="ECO:0000256" key="4">
    <source>
        <dbReference type="ARBA" id="ARBA00022670"/>
    </source>
</evidence>
<evidence type="ECO:0000256" key="10">
    <source>
        <dbReference type="ARBA" id="ARBA00042154"/>
    </source>
</evidence>
<dbReference type="EMBL" id="CAJOAY010001988">
    <property type="protein sequence ID" value="CAF3909300.1"/>
    <property type="molecule type" value="Genomic_DNA"/>
</dbReference>
<evidence type="ECO:0000256" key="6">
    <source>
        <dbReference type="ARBA" id="ARBA00022801"/>
    </source>
</evidence>
<evidence type="ECO:0000313" key="16">
    <source>
        <dbReference type="Proteomes" id="UP000663881"/>
    </source>
</evidence>
<evidence type="ECO:0000256" key="5">
    <source>
        <dbReference type="ARBA" id="ARBA00022786"/>
    </source>
</evidence>
<dbReference type="Gene3D" id="3.90.70.10">
    <property type="entry name" value="Cysteine proteinases"/>
    <property type="match status" value="1"/>
</dbReference>
<comment type="catalytic activity">
    <reaction evidence="1">
        <text>Thiol-dependent hydrolysis of ester, thioester, amide, peptide and isopeptide bonds formed by the C-terminal Gly of ubiquitin (a 76-residue protein attached to proteins as an intracellular targeting signal).</text>
        <dbReference type="EC" id="3.4.19.12"/>
    </reaction>
</comment>
<dbReference type="Pfam" id="PF00443">
    <property type="entry name" value="UCH"/>
    <property type="match status" value="1"/>
</dbReference>
<dbReference type="PANTHER" id="PTHR24006">
    <property type="entry name" value="UBIQUITIN CARBOXYL-TERMINAL HYDROLASE"/>
    <property type="match status" value="1"/>
</dbReference>
<dbReference type="PANTHER" id="PTHR24006:SF758">
    <property type="entry name" value="UBIQUITIN CARBOXYL-TERMINAL HYDROLASE 36"/>
    <property type="match status" value="1"/>
</dbReference>
<dbReference type="SUPFAM" id="SSF54001">
    <property type="entry name" value="Cysteine proteinases"/>
    <property type="match status" value="1"/>
</dbReference>
<comment type="similarity">
    <text evidence="2">Belongs to the peptidase C19 family.</text>
</comment>
<feature type="region of interest" description="Disordered" evidence="13">
    <location>
        <begin position="743"/>
        <end position="762"/>
    </location>
</feature>
<comment type="caution">
    <text evidence="15">The sequence shown here is derived from an EMBL/GenBank/DDBJ whole genome shotgun (WGS) entry which is preliminary data.</text>
</comment>
<reference evidence="15" key="1">
    <citation type="submission" date="2021-02" db="EMBL/GenBank/DDBJ databases">
        <authorList>
            <person name="Nowell W R."/>
        </authorList>
    </citation>
    <scope>NUCLEOTIDE SEQUENCE</scope>
</reference>
<dbReference type="InterPro" id="IPR001394">
    <property type="entry name" value="Peptidase_C19_UCH"/>
</dbReference>
<evidence type="ECO:0000256" key="12">
    <source>
        <dbReference type="ARBA" id="ARBA00043009"/>
    </source>
</evidence>